<dbReference type="EC" id="2.7.1.23" evidence="6"/>
<dbReference type="InterPro" id="IPR017438">
    <property type="entry name" value="ATP-NAD_kinase_N"/>
</dbReference>
<keyword evidence="6" id="KW-0547">Nucleotide-binding</keyword>
<keyword evidence="6" id="KW-0963">Cytoplasm</keyword>
<dbReference type="GO" id="GO:0005737">
    <property type="term" value="C:cytoplasm"/>
    <property type="evidence" value="ECO:0007669"/>
    <property type="project" value="UniProtKB-SubCell"/>
</dbReference>
<name>A0A9D1XNJ2_9FIRM</name>
<dbReference type="SUPFAM" id="SSF111331">
    <property type="entry name" value="NAD kinase/diacylglycerol kinase-like"/>
    <property type="match status" value="1"/>
</dbReference>
<evidence type="ECO:0000313" key="7">
    <source>
        <dbReference type="EMBL" id="HIX82530.1"/>
    </source>
</evidence>
<dbReference type="Proteomes" id="UP000886724">
    <property type="component" value="Unassembled WGS sequence"/>
</dbReference>
<comment type="cofactor">
    <cofactor evidence="6">
        <name>a divalent metal cation</name>
        <dbReference type="ChEBI" id="CHEBI:60240"/>
    </cofactor>
</comment>
<evidence type="ECO:0000256" key="2">
    <source>
        <dbReference type="ARBA" id="ARBA00022777"/>
    </source>
</evidence>
<proteinExistence type="inferred from homology"/>
<organism evidence="7 8">
    <name type="scientific">Candidatus Erysipelatoclostridium merdavium</name>
    <dbReference type="NCBI Taxonomy" id="2838566"/>
    <lineage>
        <taxon>Bacteria</taxon>
        <taxon>Bacillati</taxon>
        <taxon>Bacillota</taxon>
        <taxon>Erysipelotrichia</taxon>
        <taxon>Erysipelotrichales</taxon>
        <taxon>Erysipelotrichales incertae sedis</taxon>
    </lineage>
</organism>
<sequence length="260" mass="29585">MIQYALVTKQDELSKKIAQEIKDGLKEIANYNQEKPDLVISVGGDGTMLTSVHQYLNQDVGYIGVHTGTLGFYTDYLKDEIDELIMAIKNNQYKINHRNLLEVSVYRHEKKDTYLALNEMRIDYGFVTQVINVYIDDELLEVFRGNGLCVSTPSGSTAYNKSIGGAVIYPGTPLMQLTEVAPIQHNAYRSLGASMILDANRVIKLESNHFKCVSMGIDNLRFDFSDVEKIEIRIATKTVNFIEYRSMSFIQRIRRAFICE</sequence>
<keyword evidence="6" id="KW-0067">ATP-binding</keyword>
<gene>
    <name evidence="6" type="primary">nadK</name>
    <name evidence="7" type="ORF">H9980_11270</name>
</gene>
<dbReference type="GO" id="GO:0003951">
    <property type="term" value="F:NAD+ kinase activity"/>
    <property type="evidence" value="ECO:0007669"/>
    <property type="project" value="UniProtKB-UniRule"/>
</dbReference>
<dbReference type="GO" id="GO:0046872">
    <property type="term" value="F:metal ion binding"/>
    <property type="evidence" value="ECO:0007669"/>
    <property type="project" value="UniProtKB-UniRule"/>
</dbReference>
<dbReference type="HAMAP" id="MF_00361">
    <property type="entry name" value="NAD_kinase"/>
    <property type="match status" value="1"/>
</dbReference>
<keyword evidence="3 6" id="KW-0521">NADP</keyword>
<dbReference type="AlphaFoldDB" id="A0A9D1XNJ2"/>
<dbReference type="GO" id="GO:0006741">
    <property type="term" value="P:NADP+ biosynthetic process"/>
    <property type="evidence" value="ECO:0007669"/>
    <property type="project" value="UniProtKB-UniRule"/>
</dbReference>
<feature type="binding site" evidence="6">
    <location>
        <position position="181"/>
    </location>
    <ligand>
        <name>NAD(+)</name>
        <dbReference type="ChEBI" id="CHEBI:57540"/>
    </ligand>
</feature>
<dbReference type="GO" id="GO:0051287">
    <property type="term" value="F:NAD binding"/>
    <property type="evidence" value="ECO:0007669"/>
    <property type="project" value="UniProtKB-ARBA"/>
</dbReference>
<evidence type="ECO:0000256" key="1">
    <source>
        <dbReference type="ARBA" id="ARBA00022679"/>
    </source>
</evidence>
<feature type="binding site" evidence="6">
    <location>
        <begin position="157"/>
        <end position="162"/>
    </location>
    <ligand>
        <name>NAD(+)</name>
        <dbReference type="ChEBI" id="CHEBI:57540"/>
    </ligand>
</feature>
<dbReference type="NCBIfam" id="NF003424">
    <property type="entry name" value="PRK04885.1"/>
    <property type="match status" value="1"/>
</dbReference>
<dbReference type="InterPro" id="IPR002504">
    <property type="entry name" value="NADK"/>
</dbReference>
<dbReference type="InterPro" id="IPR016064">
    <property type="entry name" value="NAD/diacylglycerol_kinase_sf"/>
</dbReference>
<dbReference type="GO" id="GO:0005524">
    <property type="term" value="F:ATP binding"/>
    <property type="evidence" value="ECO:0007669"/>
    <property type="project" value="UniProtKB-KW"/>
</dbReference>
<dbReference type="Gene3D" id="2.60.200.30">
    <property type="entry name" value="Probable inorganic polyphosphate/atp-NAD kinase, domain 2"/>
    <property type="match status" value="1"/>
</dbReference>
<dbReference type="Pfam" id="PF20143">
    <property type="entry name" value="NAD_kinase_C"/>
    <property type="match status" value="1"/>
</dbReference>
<feature type="binding site" evidence="6">
    <location>
        <position position="144"/>
    </location>
    <ligand>
        <name>NAD(+)</name>
        <dbReference type="ChEBI" id="CHEBI:57540"/>
    </ligand>
</feature>
<evidence type="ECO:0000256" key="6">
    <source>
        <dbReference type="HAMAP-Rule" id="MF_00361"/>
    </source>
</evidence>
<feature type="active site" description="Proton acceptor" evidence="6">
    <location>
        <position position="45"/>
    </location>
</feature>
<comment type="subcellular location">
    <subcellularLocation>
        <location evidence="6">Cytoplasm</location>
    </subcellularLocation>
</comment>
<dbReference type="Pfam" id="PF01513">
    <property type="entry name" value="NAD_kinase"/>
    <property type="match status" value="1"/>
</dbReference>
<dbReference type="Gene3D" id="3.40.50.10330">
    <property type="entry name" value="Probable inorganic polyphosphate/atp-NAD kinase, domain 1"/>
    <property type="match status" value="1"/>
</dbReference>
<keyword evidence="2 6" id="KW-0418">Kinase</keyword>
<accession>A0A9D1XNJ2</accession>
<dbReference type="PANTHER" id="PTHR20275:SF0">
    <property type="entry name" value="NAD KINASE"/>
    <property type="match status" value="1"/>
</dbReference>
<reference evidence="7" key="2">
    <citation type="submission" date="2021-04" db="EMBL/GenBank/DDBJ databases">
        <authorList>
            <person name="Gilroy R."/>
        </authorList>
    </citation>
    <scope>NUCLEOTIDE SEQUENCE</scope>
    <source>
        <strain evidence="7">ChiGjej1B1-14440</strain>
    </source>
</reference>
<comment type="similarity">
    <text evidence="6">Belongs to the NAD kinase family.</text>
</comment>
<evidence type="ECO:0000256" key="3">
    <source>
        <dbReference type="ARBA" id="ARBA00022857"/>
    </source>
</evidence>
<protein>
    <recommendedName>
        <fullName evidence="6">NAD kinase</fullName>
        <ecNumber evidence="6">2.7.1.23</ecNumber>
    </recommendedName>
    <alternativeName>
        <fullName evidence="6">ATP-dependent NAD kinase</fullName>
    </alternativeName>
</protein>
<evidence type="ECO:0000256" key="4">
    <source>
        <dbReference type="ARBA" id="ARBA00023027"/>
    </source>
</evidence>
<feature type="binding site" evidence="6">
    <location>
        <begin position="118"/>
        <end position="119"/>
    </location>
    <ligand>
        <name>NAD(+)</name>
        <dbReference type="ChEBI" id="CHEBI:57540"/>
    </ligand>
</feature>
<feature type="binding site" evidence="6">
    <location>
        <position position="146"/>
    </location>
    <ligand>
        <name>NAD(+)</name>
        <dbReference type="ChEBI" id="CHEBI:57540"/>
    </ligand>
</feature>
<dbReference type="InterPro" id="IPR017437">
    <property type="entry name" value="ATP-NAD_kinase_PpnK-typ_C"/>
</dbReference>
<keyword evidence="1 6" id="KW-0808">Transferase</keyword>
<comment type="caution">
    <text evidence="6">Lacks conserved residue(s) required for the propagation of feature annotation.</text>
</comment>
<dbReference type="EMBL" id="DXET01000252">
    <property type="protein sequence ID" value="HIX82530.1"/>
    <property type="molecule type" value="Genomic_DNA"/>
</dbReference>
<comment type="caution">
    <text evidence="7">The sequence shown here is derived from an EMBL/GenBank/DDBJ whole genome shotgun (WGS) entry which is preliminary data.</text>
</comment>
<reference evidence="7" key="1">
    <citation type="journal article" date="2021" name="PeerJ">
        <title>Extensive microbial diversity within the chicken gut microbiome revealed by metagenomics and culture.</title>
        <authorList>
            <person name="Gilroy R."/>
            <person name="Ravi A."/>
            <person name="Getino M."/>
            <person name="Pursley I."/>
            <person name="Horton D.L."/>
            <person name="Alikhan N.F."/>
            <person name="Baker D."/>
            <person name="Gharbi K."/>
            <person name="Hall N."/>
            <person name="Watson M."/>
            <person name="Adriaenssens E.M."/>
            <person name="Foster-Nyarko E."/>
            <person name="Jarju S."/>
            <person name="Secka A."/>
            <person name="Antonio M."/>
            <person name="Oren A."/>
            <person name="Chaudhuri R.R."/>
            <person name="La Ragione R."/>
            <person name="Hildebrand F."/>
            <person name="Pallen M.J."/>
        </authorList>
    </citation>
    <scope>NUCLEOTIDE SEQUENCE</scope>
    <source>
        <strain evidence="7">ChiGjej1B1-14440</strain>
    </source>
</reference>
<evidence type="ECO:0000256" key="5">
    <source>
        <dbReference type="ARBA" id="ARBA00047925"/>
    </source>
</evidence>
<comment type="catalytic activity">
    <reaction evidence="5 6">
        <text>NAD(+) + ATP = ADP + NADP(+) + H(+)</text>
        <dbReference type="Rhea" id="RHEA:18629"/>
        <dbReference type="ChEBI" id="CHEBI:15378"/>
        <dbReference type="ChEBI" id="CHEBI:30616"/>
        <dbReference type="ChEBI" id="CHEBI:57540"/>
        <dbReference type="ChEBI" id="CHEBI:58349"/>
        <dbReference type="ChEBI" id="CHEBI:456216"/>
        <dbReference type="EC" id="2.7.1.23"/>
    </reaction>
</comment>
<comment type="function">
    <text evidence="6">Involved in the regulation of the intracellular balance of NAD and NADP, and is a key enzyme in the biosynthesis of NADP. Catalyzes specifically the phosphorylation on 2'-hydroxyl of the adenosine moiety of NAD to yield NADP.</text>
</comment>
<keyword evidence="4 6" id="KW-0520">NAD</keyword>
<evidence type="ECO:0000313" key="8">
    <source>
        <dbReference type="Proteomes" id="UP000886724"/>
    </source>
</evidence>
<feature type="binding site" evidence="6">
    <location>
        <begin position="45"/>
        <end position="46"/>
    </location>
    <ligand>
        <name>NAD(+)</name>
        <dbReference type="ChEBI" id="CHEBI:57540"/>
    </ligand>
</feature>
<dbReference type="PANTHER" id="PTHR20275">
    <property type="entry name" value="NAD KINASE"/>
    <property type="match status" value="1"/>
</dbReference>
<dbReference type="GO" id="GO:0019674">
    <property type="term" value="P:NAD+ metabolic process"/>
    <property type="evidence" value="ECO:0007669"/>
    <property type="project" value="InterPro"/>
</dbReference>